<dbReference type="Proteomes" id="UP000002512">
    <property type="component" value="Chromosome"/>
</dbReference>
<feature type="transmembrane region" description="Helical" evidence="1">
    <location>
        <begin position="26"/>
        <end position="47"/>
    </location>
</feature>
<reference evidence="2 3" key="1">
    <citation type="journal article" date="2002" name="Proc. Natl. Acad. Sci. U.S.A.">
        <title>Genome sequence of Streptococcus mutans UA159, a cariogenic dental pathogen.</title>
        <authorList>
            <person name="Ajdic D."/>
            <person name="McShan W.M."/>
            <person name="McLaughlin R.E."/>
            <person name="Savic G."/>
            <person name="Chang J."/>
            <person name="Carson M.B."/>
            <person name="Primeaux C."/>
            <person name="Tian R."/>
            <person name="Kenton S."/>
            <person name="Jia H."/>
            <person name="Lin S."/>
            <person name="Qian Y."/>
            <person name="Li S."/>
            <person name="Zhu H."/>
            <person name="Najar F."/>
            <person name="Lai H."/>
            <person name="White J."/>
            <person name="Roe B.A."/>
            <person name="Ferretti J.J."/>
        </authorList>
    </citation>
    <scope>NUCLEOTIDE SEQUENCE [LARGE SCALE GENOMIC DNA]</scope>
    <source>
        <strain evidence="3">ATCC 700610 / UA159</strain>
    </source>
</reference>
<protein>
    <submittedName>
        <fullName evidence="2">Uncharacterized protein</fullName>
    </submittedName>
</protein>
<evidence type="ECO:0000313" key="2">
    <source>
        <dbReference type="EMBL" id="AAN57983.1"/>
    </source>
</evidence>
<accession>Q8DW64</accession>
<name>Q8DW64_STRMU</name>
<sequence>MKRNFIKGEYKEEKCFKKSLTEKQKFVVRSYGLIAGGPLIFAIVLVIPRFVSYVIDKLGSDEEQLSAIEKSGSVVWAWGENILSSISTIIFYTSFSVAVSFTFALLMVALSGGKYSDDEYKFFVKSCTVIVFLSFLFGMIIFEYILN</sequence>
<dbReference type="STRING" id="210007.SMU_211c"/>
<keyword evidence="3" id="KW-1185">Reference proteome</keyword>
<keyword evidence="1" id="KW-1133">Transmembrane helix</keyword>
<dbReference type="AlphaFoldDB" id="Q8DW64"/>
<feature type="transmembrane region" description="Helical" evidence="1">
    <location>
        <begin position="122"/>
        <end position="146"/>
    </location>
</feature>
<keyword evidence="1" id="KW-0812">Transmembrane</keyword>
<gene>
    <name evidence="2" type="ordered locus">SMU_211c</name>
</gene>
<dbReference type="RefSeq" id="WP_002310804.1">
    <property type="nucleotide sequence ID" value="NC_004350.2"/>
</dbReference>
<organism evidence="2 3">
    <name type="scientific">Streptococcus mutans serotype c (strain ATCC 700610 / UA159)</name>
    <dbReference type="NCBI Taxonomy" id="210007"/>
    <lineage>
        <taxon>Bacteria</taxon>
        <taxon>Bacillati</taxon>
        <taxon>Bacillota</taxon>
        <taxon>Bacilli</taxon>
        <taxon>Lactobacillales</taxon>
        <taxon>Streptococcaceae</taxon>
        <taxon>Streptococcus</taxon>
    </lineage>
</organism>
<feature type="transmembrane region" description="Helical" evidence="1">
    <location>
        <begin position="89"/>
        <end position="110"/>
    </location>
</feature>
<evidence type="ECO:0000256" key="1">
    <source>
        <dbReference type="SAM" id="Phobius"/>
    </source>
</evidence>
<proteinExistence type="predicted"/>
<evidence type="ECO:0000313" key="3">
    <source>
        <dbReference type="Proteomes" id="UP000002512"/>
    </source>
</evidence>
<dbReference type="EMBL" id="AE014133">
    <property type="protein sequence ID" value="AAN57983.1"/>
    <property type="molecule type" value="Genomic_DNA"/>
</dbReference>
<dbReference type="KEGG" id="smu:SMU_211c"/>
<dbReference type="PATRIC" id="fig|210007.7.peg.183"/>
<keyword evidence="1" id="KW-0472">Membrane</keyword>
<dbReference type="HOGENOM" id="CLU_1767004_0_0_9"/>